<organism evidence="1 2">
    <name type="scientific">Tautonia sociabilis</name>
    <dbReference type="NCBI Taxonomy" id="2080755"/>
    <lineage>
        <taxon>Bacteria</taxon>
        <taxon>Pseudomonadati</taxon>
        <taxon>Planctomycetota</taxon>
        <taxon>Planctomycetia</taxon>
        <taxon>Isosphaerales</taxon>
        <taxon>Isosphaeraceae</taxon>
        <taxon>Tautonia</taxon>
    </lineage>
</organism>
<name>A0A432MKH2_9BACT</name>
<dbReference type="Proteomes" id="UP000280296">
    <property type="component" value="Unassembled WGS sequence"/>
</dbReference>
<proteinExistence type="predicted"/>
<evidence type="ECO:0008006" key="3">
    <source>
        <dbReference type="Google" id="ProtNLM"/>
    </source>
</evidence>
<dbReference type="OrthoDB" id="143227at2"/>
<evidence type="ECO:0000313" key="2">
    <source>
        <dbReference type="Proteomes" id="UP000280296"/>
    </source>
</evidence>
<dbReference type="Pfam" id="PF04107">
    <property type="entry name" value="GCS2"/>
    <property type="match status" value="1"/>
</dbReference>
<dbReference type="AlphaFoldDB" id="A0A432MKH2"/>
<dbReference type="InterPro" id="IPR014746">
    <property type="entry name" value="Gln_synth/guanido_kin_cat_dom"/>
</dbReference>
<protein>
    <recommendedName>
        <fullName evidence="3">Glutamate--cysteine ligase</fullName>
    </recommendedName>
</protein>
<dbReference type="InterPro" id="IPR006336">
    <property type="entry name" value="GCS2"/>
</dbReference>
<reference evidence="1 2" key="1">
    <citation type="submission" date="2018-12" db="EMBL/GenBank/DDBJ databases">
        <authorList>
            <person name="Toschakov S.V."/>
        </authorList>
    </citation>
    <scope>NUCLEOTIDE SEQUENCE [LARGE SCALE GENOMIC DNA]</scope>
    <source>
        <strain evidence="1 2">GM2012</strain>
    </source>
</reference>
<dbReference type="EMBL" id="RYZH01000015">
    <property type="protein sequence ID" value="RUL87923.1"/>
    <property type="molecule type" value="Genomic_DNA"/>
</dbReference>
<dbReference type="SUPFAM" id="SSF55931">
    <property type="entry name" value="Glutamine synthetase/guanido kinase"/>
    <property type="match status" value="1"/>
</dbReference>
<sequence>MTRENGRGFYFGLEAEFLLVDAETFLPLWHRDLTFREVNDVLESIPLDGLPALDGLELEPPHRKLMPYVVEGYHVPDPDYNPIDLLPKGVEIRTPLCTSIEECLGLLRALFERMQSSLVRHGYRAAVISHHPTETHFEGPQNKRRYDFWQWAMQVMLTYGPDVNVSLPPELTARLDDRDLHAKVNYYAPALTALTLASPLYGGGLWEIRGRVGKSMRTYRRSTYGRALEEHPEEGGRLELKPFEMSWRLDDFRNDFLLWLELLLDEGLRGRASDQTRIYDLGQVARFGLAAETVRERAAAVLDRAEAVLPRWGFDPTPLASFRRRLETGRLPADEIADLFAREGSIPGVLRHLADLVPLGAGEAFGEAIARVDQLAHSLDHSHDPAGHA</sequence>
<dbReference type="RefSeq" id="WP_126725043.1">
    <property type="nucleotide sequence ID" value="NZ_RYZH01000015.1"/>
</dbReference>
<comment type="caution">
    <text evidence="1">The sequence shown here is derived from an EMBL/GenBank/DDBJ whole genome shotgun (WGS) entry which is preliminary data.</text>
</comment>
<gene>
    <name evidence="1" type="ORF">TsocGM_09330</name>
</gene>
<dbReference type="GO" id="GO:0042398">
    <property type="term" value="P:modified amino acid biosynthetic process"/>
    <property type="evidence" value="ECO:0007669"/>
    <property type="project" value="InterPro"/>
</dbReference>
<accession>A0A432MKH2</accession>
<evidence type="ECO:0000313" key="1">
    <source>
        <dbReference type="EMBL" id="RUL87923.1"/>
    </source>
</evidence>
<dbReference type="GO" id="GO:0004357">
    <property type="term" value="F:glutamate-cysteine ligase activity"/>
    <property type="evidence" value="ECO:0007669"/>
    <property type="project" value="InterPro"/>
</dbReference>
<reference evidence="1 2" key="2">
    <citation type="submission" date="2019-01" db="EMBL/GenBank/DDBJ databases">
        <title>Tautonia sociabilis, a novel thermotolerant planctomycete of Isosphaeraceae family, isolated from a 4000 m deep subterranean habitat.</title>
        <authorList>
            <person name="Kovaleva O.L."/>
            <person name="Elcheninov A.G."/>
            <person name="Van Heerden E."/>
            <person name="Toshchakov S.V."/>
            <person name="Novikov A."/>
            <person name="Bonch-Osmolovskaya E.A."/>
            <person name="Kublanov I.V."/>
        </authorList>
    </citation>
    <scope>NUCLEOTIDE SEQUENCE [LARGE SCALE GENOMIC DNA]</scope>
    <source>
        <strain evidence="1 2">GM2012</strain>
    </source>
</reference>
<dbReference type="Gene3D" id="3.30.590.20">
    <property type="match status" value="1"/>
</dbReference>
<keyword evidence="2" id="KW-1185">Reference proteome</keyword>